<keyword evidence="15 35" id="KW-0732">Signal</keyword>
<evidence type="ECO:0000256" key="33">
    <source>
        <dbReference type="PROSITE-ProRule" id="PRU00302"/>
    </source>
</evidence>
<feature type="domain" description="Sushi" evidence="38">
    <location>
        <begin position="665"/>
        <end position="722"/>
    </location>
</feature>
<evidence type="ECO:0000256" key="30">
    <source>
        <dbReference type="ARBA" id="ARBA00093516"/>
    </source>
</evidence>
<comment type="function">
    <text evidence="29">Precursor of the catalytic component of the C3 and C5 convertase complexes of the alternative pathway of the complement system, a cascade of proteins that leads to phagocytosis and breakdown of pathogens and signaling that strengthens the adaptive immune system. The alternative complement pathway acts as an amplification loop that enhances other complement pathways (classical, lectin and GZMK) by promoting formation of additional C3 and C5 convertases. CFB is cleaved and activated by CFD to generate Ba and Bb chains; Bb chain constituting the catalytic component of the C3 and C5 convertases.</text>
</comment>
<comment type="caution">
    <text evidence="39">The sequence shown here is derived from an EMBL/GenBank/DDBJ whole genome shotgun (WGS) entry which is preliminary data.</text>
</comment>
<evidence type="ECO:0000259" key="36">
    <source>
        <dbReference type="PROSITE" id="PS50234"/>
    </source>
</evidence>
<evidence type="ECO:0000256" key="5">
    <source>
        <dbReference type="ARBA" id="ARBA00004241"/>
    </source>
</evidence>
<sequence>MDPLMALLCLLSLYSGLAAAAPSCPQNVKISGGNFTLSHGWAPGSVLIYSCPLGYYPSPASRLCLSNGQWQTLRATRFTKAVCKPSHCSNPGISVGSVRTGSRFGLGDKVSYRCSSNLVLTGSAERECQSNGVWSGTEPICRQPYSYDFPEDVAPALGTSLSHLLGATNPTQKKKDHENGTGTNTYEALNSVYLMMNNQMQRLGMKTAAWLEIRHAIILLTDGKSNMGGSPKPAVDSIKEILNINQKRNDYLDIYAIGVGKLDVDWRELNELGSKKDGERHAFILQDTKALYEVFEHMLDVSQLIDTICGVGNMSANASAQERTPWHVTIKPKSHETCRGALISDQWVLTAAHCFRHDDGDHSLWRVNVGDPNSRWGKEFQIEKAVISSGFNVFAKKQQGILEFYGDDIALLKLAQKVKMSTHARPICLPCTVGANLALRRPPGSTCREHENELLDKLSVPAHFVASNGDKLNINLKTGAEWASCIKVVSQDKKTFPNLTDVKEVVTDQFLCSGTGEDDNPCKGVSTTPLLEARPQGPCSLEGVEIKGGSFRLLKEGQALEYVCPSGFYPYPVQARTCRSTGSWSPLKTQDQKIVKKAECRAIRCPRPQDFENGEYWPRAPYYNLSDEISFHCYDGYNLRGSANRTCQVTGRWDGQTAICDNGAGYCPNPGIPIGTRKVGNQYRLEDSVTYYCSRGLTLRGSQRRTCQEGGSWSGTEPSCQDSFMYDTPEEVAEAFLSSLTETIEGVDAEDGHSPGEQQKRKIILDPSGSMNIYLVLDGSDSVGAHNFTGAKNCLRDFIEKVASYGVKPKYGLVTYATDTNVLIRVSEAESSNADWVTEKLNKISYEDHKLKTGTNTKKALQAVYSMMGWEGDTRPEGWNRTRHVIILMTDGLHNMGGDPVPVIHDIRALLDIGRDRKNPREDYLDVYVFGVGPLVNQENINALASKKDNERHVFKVKDMENLEDVFFQMLDETRTLGLCGMVWEHRKDSDYHKQPWQVKISVTRPSKGHENCMGAVVSEYFVLTAAHCFTVDDQKHSIKVSLGGMKQELEIEEVLFHPKYNINGKKEKGIPEFYDYDVALIKLKKKLTYSETVRPICLPCTEGTNQALRLPRSTTCQQQMQELLPAKDIKALFVSELTKNKKKMLARKEVYIKNGDKKSGCERDALKAPGYEKVKDISEVVTPRFLCTGGVTPYADPNTCKGDSGGPLIIHKRSRFIQVGVISWGVVDVCKDRGRQHQSPGHARDFHINLFQVLPWLKEKLQDENLDFL</sequence>
<keyword evidence="11" id="KW-0399">Innate immunity</keyword>
<dbReference type="GO" id="GO:0004252">
    <property type="term" value="F:serine-type endopeptidase activity"/>
    <property type="evidence" value="ECO:0007669"/>
    <property type="project" value="UniProtKB-EC"/>
</dbReference>
<dbReference type="Pfam" id="PF00089">
    <property type="entry name" value="Trypsin"/>
    <property type="match status" value="2"/>
</dbReference>
<dbReference type="SMART" id="SM00020">
    <property type="entry name" value="Tryp_SPc"/>
    <property type="match status" value="2"/>
</dbReference>
<dbReference type="GO" id="GO:0070062">
    <property type="term" value="C:extracellular exosome"/>
    <property type="evidence" value="ECO:0007669"/>
    <property type="project" value="TreeGrafter"/>
</dbReference>
<dbReference type="PROSITE" id="PS00134">
    <property type="entry name" value="TRYPSIN_HIS"/>
    <property type="match status" value="2"/>
</dbReference>
<dbReference type="SUPFAM" id="SSF53300">
    <property type="entry name" value="vWA-like"/>
    <property type="match status" value="2"/>
</dbReference>
<keyword evidence="10" id="KW-0964">Secreted</keyword>
<dbReference type="Gene3D" id="2.40.10.10">
    <property type="entry name" value="Trypsin-like serine proteases"/>
    <property type="match status" value="4"/>
</dbReference>
<evidence type="ECO:0000256" key="14">
    <source>
        <dbReference type="ARBA" id="ARBA00022723"/>
    </source>
</evidence>
<dbReference type="InterPro" id="IPR001254">
    <property type="entry name" value="Trypsin_dom"/>
</dbReference>
<evidence type="ECO:0000256" key="23">
    <source>
        <dbReference type="ARBA" id="ARBA00023180"/>
    </source>
</evidence>
<dbReference type="InterPro" id="IPR035976">
    <property type="entry name" value="Sushi/SCR/CCP_sf"/>
</dbReference>
<dbReference type="AlphaFoldDB" id="A0A7J8K6C6"/>
<keyword evidence="13 34" id="KW-0645">Protease</keyword>
<dbReference type="SMART" id="SM00327">
    <property type="entry name" value="VWA"/>
    <property type="match status" value="2"/>
</dbReference>
<comment type="cofactor">
    <cofactor evidence="3">
        <name>Mn(2+)</name>
        <dbReference type="ChEBI" id="CHEBI:29035"/>
    </cofactor>
</comment>
<dbReference type="EC" id="3.4.21.47" evidence="7"/>
<keyword evidence="14" id="KW-0479">Metal-binding</keyword>
<keyword evidence="17 34" id="KW-0378">Hydrolase</keyword>
<dbReference type="SUPFAM" id="SSF57535">
    <property type="entry name" value="Complement control module/SCR domain"/>
    <property type="match status" value="5"/>
</dbReference>
<dbReference type="FunFam" id="2.10.70.10:FF:000019">
    <property type="entry name" value="Complement factor b,-like"/>
    <property type="match status" value="3"/>
</dbReference>
<keyword evidence="21 33" id="KW-1015">Disulfide bond</keyword>
<evidence type="ECO:0000256" key="12">
    <source>
        <dbReference type="ARBA" id="ARBA00022659"/>
    </source>
</evidence>
<dbReference type="InterPro" id="IPR043504">
    <property type="entry name" value="Peptidase_S1_PA_chymotrypsin"/>
</dbReference>
<dbReference type="InterPro" id="IPR033116">
    <property type="entry name" value="TRYPSIN_SER"/>
</dbReference>
<evidence type="ECO:0000256" key="25">
    <source>
        <dbReference type="ARBA" id="ARBA00093302"/>
    </source>
</evidence>
<gene>
    <name evidence="39" type="ORF">HJG63_002762</name>
</gene>
<feature type="domain" description="VWFA" evidence="36">
    <location>
        <begin position="772"/>
        <end position="971"/>
    </location>
</feature>
<evidence type="ECO:0000256" key="1">
    <source>
        <dbReference type="ARBA" id="ARBA00000061"/>
    </source>
</evidence>
<dbReference type="GO" id="GO:0009617">
    <property type="term" value="P:response to bacterium"/>
    <property type="evidence" value="ECO:0007669"/>
    <property type="project" value="TreeGrafter"/>
</dbReference>
<comment type="function">
    <text evidence="27">Involved in proliferation and differentiation of preactivated B-lymphocytes, rapid spreading of peripheral blood monocytes, stimulation of lymphocyte blastogenesis and lysis of erythrocytes.</text>
</comment>
<dbReference type="InterPro" id="IPR001314">
    <property type="entry name" value="Peptidase_S1A"/>
</dbReference>
<feature type="domain" description="VWFA" evidence="36">
    <location>
        <begin position="160"/>
        <end position="298"/>
    </location>
</feature>
<evidence type="ECO:0000256" key="32">
    <source>
        <dbReference type="ARBA" id="ARBA00093582"/>
    </source>
</evidence>
<feature type="domain" description="Sushi" evidence="38">
    <location>
        <begin position="86"/>
        <end position="143"/>
    </location>
</feature>
<comment type="catalytic activity">
    <reaction evidence="1">
        <text>Cleavage of Arg-|-Ser bond in complement component C3 alpha-chain to yield C3a and C3b, and Arg-|-Xaa bond in complement component C5 alpha-chain to yield C5a and C5b.</text>
        <dbReference type="EC" id="3.4.21.47"/>
    </reaction>
</comment>
<dbReference type="GO" id="GO:0009986">
    <property type="term" value="C:cell surface"/>
    <property type="evidence" value="ECO:0007669"/>
    <property type="project" value="UniProtKB-SubCell"/>
</dbReference>
<dbReference type="SUPFAM" id="SSF50494">
    <property type="entry name" value="Trypsin-like serine proteases"/>
    <property type="match status" value="2"/>
</dbReference>
<evidence type="ECO:0000256" key="22">
    <source>
        <dbReference type="ARBA" id="ARBA00023162"/>
    </source>
</evidence>
<keyword evidence="19" id="KW-0391">Immunity</keyword>
<comment type="cofactor">
    <cofactor evidence="4">
        <name>Mg(2+)</name>
        <dbReference type="ChEBI" id="CHEBI:18420"/>
    </cofactor>
</comment>
<dbReference type="GO" id="GO:0006508">
    <property type="term" value="P:proteolysis"/>
    <property type="evidence" value="ECO:0007669"/>
    <property type="project" value="UniProtKB-KW"/>
</dbReference>
<evidence type="ECO:0000256" key="2">
    <source>
        <dbReference type="ARBA" id="ARBA00000095"/>
    </source>
</evidence>
<comment type="caution">
    <text evidence="33">Lacks conserved residue(s) required for the propagation of feature annotation.</text>
</comment>
<evidence type="ECO:0000256" key="28">
    <source>
        <dbReference type="ARBA" id="ARBA00093402"/>
    </source>
</evidence>
<evidence type="ECO:0000256" key="24">
    <source>
        <dbReference type="ARBA" id="ARBA00029636"/>
    </source>
</evidence>
<dbReference type="PROSITE" id="PS00135">
    <property type="entry name" value="TRYPSIN_SER"/>
    <property type="match status" value="1"/>
</dbReference>
<dbReference type="CDD" id="cd00190">
    <property type="entry name" value="Tryp_SPc"/>
    <property type="match status" value="1"/>
</dbReference>
<dbReference type="FunFam" id="3.40.50.410:FF:000056">
    <property type="entry name" value="Complement factor B"/>
    <property type="match status" value="1"/>
</dbReference>
<feature type="domain" description="Sushi" evidence="38">
    <location>
        <begin position="537"/>
        <end position="602"/>
    </location>
</feature>
<feature type="domain" description="Peptidase S1" evidence="37">
    <location>
        <begin position="310"/>
        <end position="590"/>
    </location>
</feature>
<evidence type="ECO:0000259" key="37">
    <source>
        <dbReference type="PROSITE" id="PS50240"/>
    </source>
</evidence>
<keyword evidence="40" id="KW-1185">Reference proteome</keyword>
<dbReference type="FunFam" id="2.10.70.10:FF:000052">
    <property type="entry name" value="Complement factor B"/>
    <property type="match status" value="2"/>
</dbReference>
<feature type="signal peptide" evidence="35">
    <location>
        <begin position="1"/>
        <end position="20"/>
    </location>
</feature>
<evidence type="ECO:0000256" key="20">
    <source>
        <dbReference type="ARBA" id="ARBA00022875"/>
    </source>
</evidence>
<comment type="function">
    <text evidence="28">Serine protease component of the complement C3 and C5 convertase complexes of the alternative complement pathway. Following cleavage and activation by factor D (CFD), forms the C3 convertase together with complement C3b. As part of the C3 convertase, cleaves and activates C3 into C3a anaphylatoxin and C3b opsonin, the next components of the complement pathways. When an additional complement C3b molecule binds to the C3 convertase, forms the C5 convertase, which cleaves and activates C5 into C5a anaphylatoxin and C5b component of the membrane attack complex.</text>
</comment>
<feature type="disulfide bond" evidence="33">
    <location>
        <begin position="693"/>
        <end position="720"/>
    </location>
</feature>
<accession>A0A7J8K6C6</accession>
<dbReference type="InterPro" id="IPR002035">
    <property type="entry name" value="VWF_A"/>
</dbReference>
<evidence type="ECO:0000256" key="26">
    <source>
        <dbReference type="ARBA" id="ARBA00093306"/>
    </source>
</evidence>
<protein>
    <recommendedName>
        <fullName evidence="8">Complement C2</fullName>
        <ecNumber evidence="7">3.4.21.47</ecNumber>
    </recommendedName>
    <alternativeName>
        <fullName evidence="24">C3/C5 convertase</fullName>
    </alternativeName>
    <alternativeName>
        <fullName evidence="9">Complement factor B</fullName>
    </alternativeName>
</protein>
<evidence type="ECO:0000259" key="38">
    <source>
        <dbReference type="PROSITE" id="PS50923"/>
    </source>
</evidence>
<dbReference type="PROSITE" id="PS50240">
    <property type="entry name" value="TRYPSIN_DOM"/>
    <property type="match status" value="2"/>
</dbReference>
<dbReference type="GO" id="GO:0046872">
    <property type="term" value="F:metal ion binding"/>
    <property type="evidence" value="ECO:0007669"/>
    <property type="project" value="UniProtKB-KW"/>
</dbReference>
<evidence type="ECO:0000256" key="18">
    <source>
        <dbReference type="ARBA" id="ARBA00022825"/>
    </source>
</evidence>
<feature type="domain" description="Peptidase S1" evidence="37">
    <location>
        <begin position="979"/>
        <end position="1263"/>
    </location>
</feature>
<keyword evidence="12 33" id="KW-0768">Sushi</keyword>
<dbReference type="PANTHER" id="PTHR46393">
    <property type="entry name" value="SUSHI DOMAIN-CONTAINING PROTEIN"/>
    <property type="match status" value="1"/>
</dbReference>
<feature type="chain" id="PRO_5029896507" description="Complement C2" evidence="35">
    <location>
        <begin position="21"/>
        <end position="1270"/>
    </location>
</feature>
<evidence type="ECO:0000256" key="10">
    <source>
        <dbReference type="ARBA" id="ARBA00022525"/>
    </source>
</evidence>
<evidence type="ECO:0000256" key="19">
    <source>
        <dbReference type="ARBA" id="ARBA00022859"/>
    </source>
</evidence>
<evidence type="ECO:0000256" key="29">
    <source>
        <dbReference type="ARBA" id="ARBA00093434"/>
    </source>
</evidence>
<evidence type="ECO:0000256" key="13">
    <source>
        <dbReference type="ARBA" id="ARBA00022670"/>
    </source>
</evidence>
<dbReference type="InterPro" id="IPR018114">
    <property type="entry name" value="TRYPSIN_HIS"/>
</dbReference>
<dbReference type="Gene3D" id="3.40.50.410">
    <property type="entry name" value="von Willebrand factor, type A domain"/>
    <property type="match status" value="2"/>
</dbReference>
<keyword evidence="23" id="KW-0325">Glycoprotein</keyword>
<dbReference type="PROSITE" id="PS50234">
    <property type="entry name" value="VWFA"/>
    <property type="match status" value="2"/>
</dbReference>
<dbReference type="Gene3D" id="2.10.70.10">
    <property type="entry name" value="Complement Module, domain 1"/>
    <property type="match status" value="5"/>
</dbReference>
<dbReference type="GO" id="GO:0006957">
    <property type="term" value="P:complement activation, alternative pathway"/>
    <property type="evidence" value="ECO:0007669"/>
    <property type="project" value="UniProtKB-KW"/>
</dbReference>
<evidence type="ECO:0000256" key="27">
    <source>
        <dbReference type="ARBA" id="ARBA00093327"/>
    </source>
</evidence>
<dbReference type="GO" id="GO:0006958">
    <property type="term" value="P:complement activation, classical pathway"/>
    <property type="evidence" value="ECO:0007669"/>
    <property type="project" value="UniProtKB-KW"/>
</dbReference>
<dbReference type="PRINTS" id="PR00722">
    <property type="entry name" value="CHYMOTRYPSIN"/>
</dbReference>
<dbReference type="PANTHER" id="PTHR46393:SF1">
    <property type="entry name" value="COMPLEMENT FACTOR B"/>
    <property type="match status" value="1"/>
</dbReference>
<keyword evidence="22" id="KW-0179">Complement alternate pathway</keyword>
<organism evidence="39 40">
    <name type="scientific">Rousettus aegyptiacus</name>
    <name type="common">Egyptian fruit bat</name>
    <name type="synonym">Pteropus aegyptiacus</name>
    <dbReference type="NCBI Taxonomy" id="9407"/>
    <lineage>
        <taxon>Eukaryota</taxon>
        <taxon>Metazoa</taxon>
        <taxon>Chordata</taxon>
        <taxon>Craniata</taxon>
        <taxon>Vertebrata</taxon>
        <taxon>Euteleostomi</taxon>
        <taxon>Mammalia</taxon>
        <taxon>Eutheria</taxon>
        <taxon>Laurasiatheria</taxon>
        <taxon>Chiroptera</taxon>
        <taxon>Yinpterochiroptera</taxon>
        <taxon>Pteropodoidea</taxon>
        <taxon>Pteropodidae</taxon>
        <taxon>Rousettinae</taxon>
        <taxon>Rousettus</taxon>
    </lineage>
</organism>
<proteinExistence type="predicted"/>
<evidence type="ECO:0000256" key="15">
    <source>
        <dbReference type="ARBA" id="ARBA00022729"/>
    </source>
</evidence>
<dbReference type="InterPro" id="IPR009003">
    <property type="entry name" value="Peptidase_S1_PA"/>
</dbReference>
<evidence type="ECO:0000313" key="40">
    <source>
        <dbReference type="Proteomes" id="UP000593571"/>
    </source>
</evidence>
<evidence type="ECO:0000256" key="3">
    <source>
        <dbReference type="ARBA" id="ARBA00001936"/>
    </source>
</evidence>
<dbReference type="FunFam" id="2.40.10.10:FF:000046">
    <property type="entry name" value="Complement factor b,-like"/>
    <property type="match status" value="1"/>
</dbReference>
<evidence type="ECO:0000256" key="7">
    <source>
        <dbReference type="ARBA" id="ARBA00011934"/>
    </source>
</evidence>
<evidence type="ECO:0000256" key="17">
    <source>
        <dbReference type="ARBA" id="ARBA00022801"/>
    </source>
</evidence>
<dbReference type="Pfam" id="PF00092">
    <property type="entry name" value="VWA"/>
    <property type="match status" value="2"/>
</dbReference>
<comment type="subunit">
    <text evidence="32">Catalytic component of the C3 convertase of the alternative complement pathway, also named C3bBb, composed of complement factor B Bb and complement C3b. Catalytic component of the C5 convertase of the alternative complement pathway, also named C3bBb3b, composed of complement factor B Bb and additional molecules of complement C3b. Interacts to CFP; this interaction contributes to the stabilization of the active C3-convertase enzyme complex.</text>
</comment>
<dbReference type="CDD" id="cd01470">
    <property type="entry name" value="vWA_complement_factors"/>
    <property type="match status" value="1"/>
</dbReference>
<evidence type="ECO:0000256" key="4">
    <source>
        <dbReference type="ARBA" id="ARBA00001946"/>
    </source>
</evidence>
<evidence type="ECO:0000256" key="35">
    <source>
        <dbReference type="SAM" id="SignalP"/>
    </source>
</evidence>
<evidence type="ECO:0000256" key="31">
    <source>
        <dbReference type="ARBA" id="ARBA00093544"/>
    </source>
</evidence>
<dbReference type="EMBL" id="JACASE010000001">
    <property type="protein sequence ID" value="KAF6504392.1"/>
    <property type="molecule type" value="Genomic_DNA"/>
</dbReference>
<evidence type="ECO:0000256" key="16">
    <source>
        <dbReference type="ARBA" id="ARBA00022737"/>
    </source>
</evidence>
<feature type="domain" description="Sushi" evidence="38">
    <location>
        <begin position="603"/>
        <end position="662"/>
    </location>
</feature>
<keyword evidence="20" id="KW-0180">Complement pathway</keyword>
<comment type="function">
    <text evidence="25">Precursor of the catalytic component of the C3 and C5 convertase complexes, which are part of the complement pathway, a cascade of proteins that leads to phagocytosis and breakdown of pathogens and signaling that strengthens the adaptive immune system. Component C2 is part of the classical, lectin and GZMK complement systems.</text>
</comment>
<comment type="subcellular location">
    <subcellularLocation>
        <location evidence="5">Cell surface</location>
    </subcellularLocation>
    <subcellularLocation>
        <location evidence="6">Secreted</location>
    </subcellularLocation>
</comment>
<dbReference type="PRINTS" id="PR00453">
    <property type="entry name" value="VWFADOMAIN"/>
</dbReference>
<evidence type="ECO:0000256" key="8">
    <source>
        <dbReference type="ARBA" id="ARBA00017023"/>
    </source>
</evidence>
<evidence type="ECO:0000256" key="34">
    <source>
        <dbReference type="RuleBase" id="RU363034"/>
    </source>
</evidence>
<dbReference type="Pfam" id="PF00084">
    <property type="entry name" value="Sushi"/>
    <property type="match status" value="5"/>
</dbReference>
<reference evidence="39 40" key="1">
    <citation type="journal article" date="2020" name="Nature">
        <title>Six reference-quality genomes reveal evolution of bat adaptations.</title>
        <authorList>
            <person name="Jebb D."/>
            <person name="Huang Z."/>
            <person name="Pippel M."/>
            <person name="Hughes G.M."/>
            <person name="Lavrichenko K."/>
            <person name="Devanna P."/>
            <person name="Winkler S."/>
            <person name="Jermiin L.S."/>
            <person name="Skirmuntt E.C."/>
            <person name="Katzourakis A."/>
            <person name="Burkitt-Gray L."/>
            <person name="Ray D.A."/>
            <person name="Sullivan K.A.M."/>
            <person name="Roscito J.G."/>
            <person name="Kirilenko B.M."/>
            <person name="Davalos L.M."/>
            <person name="Corthals A.P."/>
            <person name="Power M.L."/>
            <person name="Jones G."/>
            <person name="Ransome R.D."/>
            <person name="Dechmann D.K.N."/>
            <person name="Locatelli A.G."/>
            <person name="Puechmaille S.J."/>
            <person name="Fedrigo O."/>
            <person name="Jarvis E.D."/>
            <person name="Hiller M."/>
            <person name="Vernes S.C."/>
            <person name="Myers E.W."/>
            <person name="Teeling E.C."/>
        </authorList>
    </citation>
    <scope>NUCLEOTIDE SEQUENCE [LARGE SCALE GENOMIC DNA]</scope>
    <source>
        <strain evidence="39">MRouAeg1</strain>
        <tissue evidence="39">Muscle</tissue>
    </source>
</reference>
<keyword evidence="16" id="KW-0677">Repeat</keyword>
<feature type="disulfide bond" evidence="33">
    <location>
        <begin position="114"/>
        <end position="141"/>
    </location>
</feature>
<keyword evidence="18 34" id="KW-0720">Serine protease</keyword>
<comment type="catalytic activity">
    <reaction evidence="2">
        <text>Selective cleavage of Arg-|-Ser bond in complement component C3 alpha-chain to form C3a and C3b, and Arg-|-Xaa bond in complement component C5 alpha-chain to form C5a and C5b.</text>
        <dbReference type="EC" id="3.4.21.43"/>
    </reaction>
</comment>
<dbReference type="CDD" id="cd00033">
    <property type="entry name" value="CCP"/>
    <property type="match status" value="5"/>
</dbReference>
<comment type="subunit">
    <text evidence="30">Monomer. Interacts with complement C3b; this interaction is dependent on the presence of Mg(2+).</text>
</comment>
<dbReference type="PROSITE" id="PS50923">
    <property type="entry name" value="SUSHI"/>
    <property type="match status" value="5"/>
</dbReference>
<evidence type="ECO:0000256" key="11">
    <source>
        <dbReference type="ARBA" id="ARBA00022588"/>
    </source>
</evidence>
<evidence type="ECO:0000256" key="21">
    <source>
        <dbReference type="ARBA" id="ARBA00023157"/>
    </source>
</evidence>
<dbReference type="InterPro" id="IPR036465">
    <property type="entry name" value="vWFA_dom_sf"/>
</dbReference>
<dbReference type="SMART" id="SM00032">
    <property type="entry name" value="CCP"/>
    <property type="match status" value="5"/>
</dbReference>
<evidence type="ECO:0000256" key="9">
    <source>
        <dbReference type="ARBA" id="ARBA00018671"/>
    </source>
</evidence>
<dbReference type="Proteomes" id="UP000593571">
    <property type="component" value="Unassembled WGS sequence"/>
</dbReference>
<comment type="subunit">
    <text evidence="31">Serine protease component of the C3 convertase, also named C4bC2b, composed of the serine protease complement C2b and complement C4b. Serine protease component of the C5 convertase, also named C4bC2bC3b, composed of the serine protease complement C2b, complement C3b, as well as complement C4b.</text>
</comment>
<dbReference type="InterPro" id="IPR000436">
    <property type="entry name" value="Sushi_SCR_CCP_dom"/>
</dbReference>
<feature type="disulfide bond" evidence="33">
    <location>
        <begin position="633"/>
        <end position="660"/>
    </location>
</feature>
<evidence type="ECO:0000313" key="39">
    <source>
        <dbReference type="EMBL" id="KAF6504392.1"/>
    </source>
</evidence>
<feature type="domain" description="Sushi" evidence="38">
    <location>
        <begin position="22"/>
        <end position="85"/>
    </location>
</feature>
<name>A0A7J8K6C6_ROUAE</name>
<evidence type="ECO:0000256" key="6">
    <source>
        <dbReference type="ARBA" id="ARBA00004613"/>
    </source>
</evidence>
<comment type="function">
    <text evidence="26">Catalytic component of the complement C3 and C5 convertase complexes. Following complement activation, recruited to the surface of pathogens by complement C4b opsonin to form the C3 convertase, or C3b and C4b opsonins to form the C5 convertase. As part of the C3 convertase, cleaves and activate C3 into C3a anaphylatoxin and C3b opsonin, the next components of the complement pathways. As part of the C5 convertase, cleaves and activate C5 into C5a anaphylatoxin and C5b component of the membrane attack complex.</text>
</comment>